<dbReference type="PROSITE" id="PS00012">
    <property type="entry name" value="PHOSPHOPANTETHEINE"/>
    <property type="match status" value="1"/>
</dbReference>
<dbReference type="InterPro" id="IPR029058">
    <property type="entry name" value="AB_hydrolase_fold"/>
</dbReference>
<comment type="caution">
    <text evidence="8">The sequence shown here is derived from an EMBL/GenBank/DDBJ whole genome shotgun (WGS) entry which is preliminary data.</text>
</comment>
<keyword evidence="3" id="KW-0597">Phosphoprotein</keyword>
<dbReference type="NCBIfam" id="TIGR01720">
    <property type="entry name" value="NRPS-para261"/>
    <property type="match status" value="1"/>
</dbReference>
<dbReference type="SMART" id="SM00823">
    <property type="entry name" value="PKS_PP"/>
    <property type="match status" value="2"/>
</dbReference>
<dbReference type="Pfam" id="PF13193">
    <property type="entry name" value="AMP-binding_C"/>
    <property type="match status" value="2"/>
</dbReference>
<evidence type="ECO:0000256" key="5">
    <source>
        <dbReference type="ARBA" id="ARBA00023194"/>
    </source>
</evidence>
<feature type="region of interest" description="Disordered" evidence="6">
    <location>
        <begin position="1474"/>
        <end position="1499"/>
    </location>
</feature>
<dbReference type="NCBIfam" id="NF003417">
    <property type="entry name" value="PRK04813.1"/>
    <property type="match status" value="5"/>
</dbReference>
<dbReference type="InterPro" id="IPR000873">
    <property type="entry name" value="AMP-dep_synth/lig_dom"/>
</dbReference>
<dbReference type="Pfam" id="PF00975">
    <property type="entry name" value="Thioesterase"/>
    <property type="match status" value="1"/>
</dbReference>
<evidence type="ECO:0000313" key="8">
    <source>
        <dbReference type="EMBL" id="MEU6825512.1"/>
    </source>
</evidence>
<dbReference type="Gene3D" id="3.30.559.30">
    <property type="entry name" value="Nonribosomal peptide synthetase, condensation domain"/>
    <property type="match status" value="4"/>
</dbReference>
<dbReference type="RefSeq" id="WP_359356053.1">
    <property type="nucleotide sequence ID" value="NZ_JBEYXV010000020.1"/>
</dbReference>
<dbReference type="PROSITE" id="PS50075">
    <property type="entry name" value="CARRIER"/>
    <property type="match status" value="2"/>
</dbReference>
<dbReference type="InterPro" id="IPR036736">
    <property type="entry name" value="ACP-like_sf"/>
</dbReference>
<keyword evidence="9" id="KW-1185">Reference proteome</keyword>
<keyword evidence="2" id="KW-0596">Phosphopantetheine</keyword>
<feature type="region of interest" description="Disordered" evidence="6">
    <location>
        <begin position="3425"/>
        <end position="3455"/>
    </location>
</feature>
<dbReference type="CDD" id="cd05930">
    <property type="entry name" value="A_NRPS"/>
    <property type="match status" value="2"/>
</dbReference>
<dbReference type="InterPro" id="IPR025110">
    <property type="entry name" value="AMP-bd_C"/>
</dbReference>
<evidence type="ECO:0000256" key="3">
    <source>
        <dbReference type="ARBA" id="ARBA00022553"/>
    </source>
</evidence>
<gene>
    <name evidence="8" type="ORF">ABZ921_33280</name>
</gene>
<dbReference type="PANTHER" id="PTHR45527:SF1">
    <property type="entry name" value="FATTY ACID SYNTHASE"/>
    <property type="match status" value="1"/>
</dbReference>
<protein>
    <submittedName>
        <fullName evidence="8">Amino acid adenylation domain-containing protein</fullName>
    </submittedName>
</protein>
<reference evidence="8 9" key="1">
    <citation type="submission" date="2024-06" db="EMBL/GenBank/DDBJ databases">
        <title>The Natural Products Discovery Center: Release of the First 8490 Sequenced Strains for Exploring Actinobacteria Biosynthetic Diversity.</title>
        <authorList>
            <person name="Kalkreuter E."/>
            <person name="Kautsar S.A."/>
            <person name="Yang D."/>
            <person name="Bader C.D."/>
            <person name="Teijaro C.N."/>
            <person name="Fluegel L."/>
            <person name="Davis C.M."/>
            <person name="Simpson J.R."/>
            <person name="Lauterbach L."/>
            <person name="Steele A.D."/>
            <person name="Gui C."/>
            <person name="Meng S."/>
            <person name="Li G."/>
            <person name="Viehrig K."/>
            <person name="Ye F."/>
            <person name="Su P."/>
            <person name="Kiefer A.F."/>
            <person name="Nichols A."/>
            <person name="Cepeda A.J."/>
            <person name="Yan W."/>
            <person name="Fan B."/>
            <person name="Jiang Y."/>
            <person name="Adhikari A."/>
            <person name="Zheng C.-J."/>
            <person name="Schuster L."/>
            <person name="Cowan T.M."/>
            <person name="Smanski M.J."/>
            <person name="Chevrette M.G."/>
            <person name="De Carvalho L.P.S."/>
            <person name="Shen B."/>
        </authorList>
    </citation>
    <scope>NUCLEOTIDE SEQUENCE [LARGE SCALE GENOMIC DNA]</scope>
    <source>
        <strain evidence="8 9">NPDC046838</strain>
    </source>
</reference>
<dbReference type="InterPro" id="IPR001031">
    <property type="entry name" value="Thioesterase"/>
</dbReference>
<evidence type="ECO:0000259" key="7">
    <source>
        <dbReference type="PROSITE" id="PS50075"/>
    </source>
</evidence>
<evidence type="ECO:0000313" key="9">
    <source>
        <dbReference type="Proteomes" id="UP001551176"/>
    </source>
</evidence>
<feature type="domain" description="Carrier" evidence="7">
    <location>
        <begin position="1005"/>
        <end position="1079"/>
    </location>
</feature>
<feature type="region of interest" description="Disordered" evidence="6">
    <location>
        <begin position="3672"/>
        <end position="3697"/>
    </location>
</feature>
<dbReference type="InterPro" id="IPR020806">
    <property type="entry name" value="PKS_PP-bd"/>
</dbReference>
<dbReference type="InterPro" id="IPR009081">
    <property type="entry name" value="PP-bd_ACP"/>
</dbReference>
<dbReference type="Gene3D" id="3.30.300.30">
    <property type="match status" value="2"/>
</dbReference>
<comment type="cofactor">
    <cofactor evidence="1">
        <name>pantetheine 4'-phosphate</name>
        <dbReference type="ChEBI" id="CHEBI:47942"/>
    </cofactor>
</comment>
<keyword evidence="4" id="KW-0677">Repeat</keyword>
<evidence type="ECO:0000256" key="1">
    <source>
        <dbReference type="ARBA" id="ARBA00001957"/>
    </source>
</evidence>
<dbReference type="InterPro" id="IPR020802">
    <property type="entry name" value="TesA-like"/>
</dbReference>
<feature type="compositionally biased region" description="Low complexity" evidence="6">
    <location>
        <begin position="1474"/>
        <end position="1490"/>
    </location>
</feature>
<dbReference type="Proteomes" id="UP001551176">
    <property type="component" value="Unassembled WGS sequence"/>
</dbReference>
<dbReference type="Pfam" id="PF00550">
    <property type="entry name" value="PP-binding"/>
    <property type="match status" value="2"/>
</dbReference>
<dbReference type="EMBL" id="JBEYXV010000020">
    <property type="protein sequence ID" value="MEU6825512.1"/>
    <property type="molecule type" value="Genomic_DNA"/>
</dbReference>
<proteinExistence type="predicted"/>
<dbReference type="InterPro" id="IPR045851">
    <property type="entry name" value="AMP-bd_C_sf"/>
</dbReference>
<dbReference type="InterPro" id="IPR006162">
    <property type="entry name" value="Ppantetheine_attach_site"/>
</dbReference>
<dbReference type="InterPro" id="IPR023213">
    <property type="entry name" value="CAT-like_dom_sf"/>
</dbReference>
<dbReference type="PANTHER" id="PTHR45527">
    <property type="entry name" value="NONRIBOSOMAL PEPTIDE SYNTHETASE"/>
    <property type="match status" value="1"/>
</dbReference>
<name>A0ABV3BYW9_9ACTN</name>
<dbReference type="Gene3D" id="1.10.1200.10">
    <property type="entry name" value="ACP-like"/>
    <property type="match status" value="2"/>
</dbReference>
<dbReference type="SUPFAM" id="SSF52777">
    <property type="entry name" value="CoA-dependent acyltransferases"/>
    <property type="match status" value="8"/>
</dbReference>
<feature type="domain" description="Carrier" evidence="7">
    <location>
        <begin position="2554"/>
        <end position="2629"/>
    </location>
</feature>
<dbReference type="NCBIfam" id="TIGR01733">
    <property type="entry name" value="AA-adenyl-dom"/>
    <property type="match status" value="2"/>
</dbReference>
<evidence type="ECO:0000256" key="6">
    <source>
        <dbReference type="SAM" id="MobiDB-lite"/>
    </source>
</evidence>
<keyword evidence="5" id="KW-0045">Antibiotic biosynthesis</keyword>
<evidence type="ECO:0000256" key="4">
    <source>
        <dbReference type="ARBA" id="ARBA00022737"/>
    </source>
</evidence>
<dbReference type="InterPro" id="IPR001242">
    <property type="entry name" value="Condensation_dom"/>
</dbReference>
<evidence type="ECO:0000256" key="2">
    <source>
        <dbReference type="ARBA" id="ARBA00022450"/>
    </source>
</evidence>
<dbReference type="Gene3D" id="3.40.50.12780">
    <property type="entry name" value="N-terminal domain of ligase-like"/>
    <property type="match status" value="1"/>
</dbReference>
<sequence length="3805" mass="401920">MTTRSRSLVEDVWPLSPLQEGMLFHASYDDQGPDVYTVQSTLDVAGPVDTDRLRASWEALLTRHAALRACFRPVTGARMVQVIPREVALPWGEADVSGLVESEALAEIERLAARERSRRFDLAVPPLLRLLLVRLGDRRHRLVVTFHHILMDGWSMPVLLNELSQVYAAGGDASVLGRGAPYGEYVAWLGRQDKDAARAAWRAQLAGADGSTLVAPKDPGRAPVLPDHVLTDLPAELTGALAELARTRGLTVNTVVQGAWALVLARLAGRTDVVFGATVAGRPAELPGVESMIGLFINTLPVRVRLDGAQPVAELLAGLQEAQSGLMAHQHVGLAEVQKLAGPAAVFDTLVLYENYPLPPAGPEPGPDDVTIRPAGASRDASHYPLTLVAVPGGDRMRFKLDYRPDLFDRPAAEAVVQRFVRVLEQVTADPSARVGDIDVLEEAERSAVTERWNATGQPLSAGSVVEAFETRARRAPDTAAVRCGADTLTYGELEQRANRLARHLAGLGVGRERRVGLCLPRGTDMIVAELAVWKAGGAFVPLDPDHPADRLAHMIADSGADVVLTTGGALAGVPVGAARLVLLDEAETARTIAERPGEPLGVPVGGDQLAYVIYTSGSTGRPKGVALAHRGVLNLAEAMRPALDLRDGVVMLQFASFSFDGAVLDVAVTLAAGGTLAIASAEERTEPEALAGMIRSTGVEAASVVPSVLRTLDPEAVAGVRNWVLGGEWLTADLASRWTGRARLWNTYGPTEATVMATVGRVDEGIKPVDAPPAIGRPLGNMRTYVLDGFLRPVPPGVSGELYVAGPGVARGYVGRPDLTAERFVACPFGEGGRMYRTGDLARWTAEGQLSFAGRADEQVKLRGFRIEPGEVEAVLAAHPSVRETAVIAREDLPGDKRLVAYVVPAAHGEPDAEARRALDSQAAPALDTQVPRALESEASRVLDTETVPVLDTEALLAFAATRLPEYMVPATTVVLDALPLTVNGKLDRSALPAPELAVPGGRAPRTPVETALCDLFAEVLGTERAGAEDSFFALGGDSISSMMLVSGARRAGLAITARQVFEHRTPAALALVAVPSQATPAGGGDSGTGEVPLTPVMHELLDRVGAEAAGRVVQTAVVEAPAGLRADTLADAVRAVVDHHDVLRARLETEPARRLVVSGPGTVPAGSFVRRYDATGTAPEDLPQTIAEETRAAVARLDPRTGVMLQVVWLDLGPDTAGRLVLVVDHLVMDAVSWRILLPDLERACAATAAGRTPELEPVPTSFRHWARALADQAASAERTAELDAWTQLLQGPDPRFTAAPPDPALDLADTVRRTSVTVPAHVTSALLTGVPEAFHAGVDDVLLTGLAAAVAEWCDGGAPDGGFLVDVEGHGRVALSETMDLSRTVGWFTGTHPVRLDAGKPDFEDFREGGPDAGIAVKRVKEQLRAVPGDGLGHGLLRHLNPETAAALAALPSARIGFTYLGRIPFGAADGAADAPPSDDQGPASSPTSTPADGRFPVAHPLELACVVHDGPDGPRLTLSLDRPHRLLDETAARALVEGWAAMLSGLAAHVEEPTAGGHTPSDFPLVALDQPQIDKLETAAPDLVDIWPLSPLQEGLLFHALFDRQSTDVYVEQMIVGLEGPLDAARLRASWQALLDRHASLRVGFRQVAGSGQSVQVVADRATLPWREEDLSELDEDAAWEESERLGREDRAKGFDLAKPPLVKVLLAKTGEDRYRMMVTLHHIVLDGWSLPVLRRELWACYEAGGTATGLPPVTPYRDYLSWLARQDKDAAQEAWRTELAGADEPTQVVPMAPGAVAATDPEAASGEVFAVAGPALDRRLGELAGAHGVTLNTVVQTAWALVVGQLAGRQDVVFGASVAGRPADLPGMENMLGLFINTVPVRVRFAPARTVAEVLADVQGRQSALMDHQYLSLGDIQRVAGRGATFDTLMAFESFPTGIDPSTDDDGSAREPGPAGVELTEAGMRESINYPLGLVVDPLNGLRMRLTYRPDAFDEQAAQALLDRLLRALRQMAADPGAPVGRLQLSDATDRSLVLEEWNATAVSHPDTLVPGLFAAHAQSSPDAVAVRCGEEALSYGELESRANRLARLLVRAGVGFESRVGLCLPRGVDMVVGELAVWKAGGAFVPLDPEYPADRLSFMVADSGVRVVVGVGECLEGVVVGGARVVLLDEGDTVSAESDAPLDVRLSPDQLAYVIYTSGSTGRPKGVAVAHGGVANLAAAMRPVMGVAEGVTALQFASFSFDAAVLDVAVTLSGGGTLAIASPEERAEPTALADMIESAGVTTASVVPSLLTMLDPGSVTGVENWILGAELMTAALASRWTTQARVWNTYGPTEATVMATAGPVDENIRSQDRPPAIGRPLDNVRTYVLDGFLHPVPVGATGELYVAGPGVARGYVGRPDLTAERFVACPFAGGGGERMYRTGDLARWMADGQLSFVGRADEQVKVRGFRVEPGEVEAALAAHPEVRQAVVIAREDRPGDKRLVGYIVPETPDLEIQSVHDHLAKALPDYMRPASVVILETMPLTSNGKVDRAALPRPDFAGRISGREPETELEATLCALFAEVLGLERVGVDNNFFDLGGDSGLAMRLAARIREELGSELSMRRFFGESTPLGVARMLTSKELPELRPFDHPDDIPVTAGQLRTWRLAAANPGSAAQRVSIALRLGGRLDRAALAAALGDVAARHDILRTVFVGTDADTGRTDTGAAATDTHADAADVHQCVLEPDADAARPALPVTTATEEELPRLLADHAGHEFDLARETPWTARLFALAETEHVLLLVVHRIATDDASLIVLLRDLAAAYGARREGRAPERAPLPLQFADYALWEQEMLRDEEDRDSLIGEQFAYWKKALADVGAEQAEQELPADRPRPPLPSHRADEVPLALDSATHVRLTELAEADGATFFMVVQAALALLLSGLGAGTDLTLGTVLPRRDEEGDLDGVVGPFADPLVLRTDASGDPTYRELLRRARDTYQRAVQNPDVPFGRLVDTLGLPGEQRHPVFQVVLEILSDSAEMWESPELPGLRTTRLPVGTPAAQADLVVGLTERHGSDSGPDGVDGAIRYAAELFDRSTAAALAQRLTRVLQQVADDPELKLSQVDLLLDEAERRQALDSVGATAAPVPDGTVVELLAEQAALAPDAVAVMDHDGLLTHGALDAASARLARRLADHGIGAEDVVVLALPPASGLVVALLGVLRSGAACLIADPNRPMEDVASCLRQVTPAALVCATAMAPLLGDGVTVPVLLLDDPRLAATNGASPQGGSPIAAPLPRQAALVLGASAPDRADGTVTGTVVEHRTLVDHAVHHQHAAPTHHGVTFLDVRAPVSALVTPLLSALCAGGGVRLGTPGQDATPAAGPGGAQRLVTARELLPDAVERAAGEAPFAEVTVVDGGGTASVDDLGAWSAAHPRATLVSAHGTAETGGPWLDHRTGPGETPPDRAPAGTPVPNTRAYVLDDYLRPVPPGGTGDLYVAGSSLARGYAEASGLTGERFVACPFGADGERMLRTGERARRTADGLLTLHGKGANGTRAAGRRAGGDHGDLEMLLPLRPKGDFPPLFCMHTGTGLSWAYAALLRHLPQDRPVYGVQARGLAEPEPLPQSLAEMAADYAQQIRTVQPAGPYHLLGWSLGGLIAQAVATHLQEQGEQVRLLAVIDGYPEGFGGAQYSSVQPDAGQGDTSAPRASDLGLPPDENIGEDMDEGLRANMRQVIDNVGRLTPRHTPRRFDGDLLLFVAAEDRPADTPAAVSGETWRPYVAGDIESHEIAASHYTMLQPAPSARIGGVIADKLRAAADTGKE</sequence>
<dbReference type="Gene3D" id="2.30.38.10">
    <property type="entry name" value="Luciferase, Domain 3"/>
    <property type="match status" value="2"/>
</dbReference>
<dbReference type="SUPFAM" id="SSF53474">
    <property type="entry name" value="alpha/beta-Hydrolases"/>
    <property type="match status" value="1"/>
</dbReference>
<dbReference type="Gene3D" id="3.40.50.980">
    <property type="match status" value="4"/>
</dbReference>
<dbReference type="SUPFAM" id="SSF47336">
    <property type="entry name" value="ACP-like"/>
    <property type="match status" value="2"/>
</dbReference>
<dbReference type="PROSITE" id="PS00455">
    <property type="entry name" value="AMP_BINDING"/>
    <property type="match status" value="2"/>
</dbReference>
<accession>A0ABV3BYW9</accession>
<dbReference type="InterPro" id="IPR010060">
    <property type="entry name" value="NRPS_synth"/>
</dbReference>
<dbReference type="InterPro" id="IPR010071">
    <property type="entry name" value="AA_adenyl_dom"/>
</dbReference>
<dbReference type="Gene3D" id="3.30.559.10">
    <property type="entry name" value="Chloramphenicol acetyltransferase-like domain"/>
    <property type="match status" value="4"/>
</dbReference>
<dbReference type="Pfam" id="PF00501">
    <property type="entry name" value="AMP-binding"/>
    <property type="match status" value="3"/>
</dbReference>
<dbReference type="SUPFAM" id="SSF56801">
    <property type="entry name" value="Acetyl-CoA synthetase-like"/>
    <property type="match status" value="3"/>
</dbReference>
<dbReference type="Pfam" id="PF00668">
    <property type="entry name" value="Condensation"/>
    <property type="match status" value="4"/>
</dbReference>
<dbReference type="CDD" id="cd19543">
    <property type="entry name" value="DCL_NRPS"/>
    <property type="match status" value="2"/>
</dbReference>
<dbReference type="SMART" id="SM00824">
    <property type="entry name" value="PKS_TE"/>
    <property type="match status" value="1"/>
</dbReference>
<dbReference type="InterPro" id="IPR042099">
    <property type="entry name" value="ANL_N_sf"/>
</dbReference>
<dbReference type="Gene3D" id="3.40.50.1820">
    <property type="entry name" value="alpha/beta hydrolase"/>
    <property type="match status" value="1"/>
</dbReference>
<organism evidence="8 9">
    <name type="scientific">Streptomyces atriruber</name>
    <dbReference type="NCBI Taxonomy" id="545121"/>
    <lineage>
        <taxon>Bacteria</taxon>
        <taxon>Bacillati</taxon>
        <taxon>Actinomycetota</taxon>
        <taxon>Actinomycetes</taxon>
        <taxon>Kitasatosporales</taxon>
        <taxon>Streptomycetaceae</taxon>
        <taxon>Streptomyces</taxon>
    </lineage>
</organism>
<dbReference type="InterPro" id="IPR020845">
    <property type="entry name" value="AMP-binding_CS"/>
</dbReference>